<dbReference type="PANTHER" id="PTHR30273">
    <property type="entry name" value="PERIPLASMIC SIGNAL SENSOR AND SIGMA FACTOR ACTIVATOR FECR-RELATED"/>
    <property type="match status" value="1"/>
</dbReference>
<dbReference type="Pfam" id="PF16220">
    <property type="entry name" value="DUF4880"/>
    <property type="match status" value="1"/>
</dbReference>
<name>A0A9E7ACB8_9HYPH</name>
<dbReference type="InterPro" id="IPR012373">
    <property type="entry name" value="Ferrdict_sens_TM"/>
</dbReference>
<evidence type="ECO:0000256" key="1">
    <source>
        <dbReference type="SAM" id="Phobius"/>
    </source>
</evidence>
<gene>
    <name evidence="4" type="ORF">K9D25_22395</name>
</gene>
<feature type="domain" description="FecR N-terminal" evidence="3">
    <location>
        <begin position="16"/>
        <end position="57"/>
    </location>
</feature>
<reference evidence="4" key="1">
    <citation type="submission" date="2021-09" db="EMBL/GenBank/DDBJ databases">
        <title>Network and meta-omics reveal the key degrader and cooperation patterns in an efficient 1,4-dioxane-degrading microbial community.</title>
        <authorList>
            <person name="Dai C."/>
        </authorList>
    </citation>
    <scope>NUCLEOTIDE SEQUENCE</scope>
    <source>
        <strain evidence="4">ZM13</strain>
        <plasmid evidence="4">pB</plasmid>
    </source>
</reference>
<dbReference type="AlphaFoldDB" id="A0A9E7ACB8"/>
<sequence>MTRRAPAPLTNDPLTERALSWLVHLHSGDETAQDWDDYHDWKMAHPSHAEAAARAEHVWSRLGPALKPPRRLARRAAGTLAVCLVLSGGGALAVGAFPGWFADQATGLGEIRTVALDDGSSVVMDSDTRFDIDFTAPQRRLRLFDGQIFVTVAADAARPFIVEAGGGEVQALGTAFNIRHDGTKTAVSVTEHAVRVSLTKPAATVDLAQGHGVDFDPATGLGRPHAVDVENVTAWRRGEILFDGRPLGAVVAEMGRYRRGAIFFTDDRLKHLPVTGMFSTRDADEFFMALEKTLPVRVLRLPYLTLIRPRDN</sequence>
<feature type="transmembrane region" description="Helical" evidence="1">
    <location>
        <begin position="76"/>
        <end position="101"/>
    </location>
</feature>
<accession>A0A9E7ACB8</accession>
<dbReference type="RefSeq" id="WP_244451223.1">
    <property type="nucleotide sequence ID" value="NZ_CP083241.1"/>
</dbReference>
<keyword evidence="1" id="KW-0812">Transmembrane</keyword>
<organism evidence="4 5">
    <name type="scientific">Ancylobacter polymorphus</name>
    <dbReference type="NCBI Taxonomy" id="223390"/>
    <lineage>
        <taxon>Bacteria</taxon>
        <taxon>Pseudomonadati</taxon>
        <taxon>Pseudomonadota</taxon>
        <taxon>Alphaproteobacteria</taxon>
        <taxon>Hyphomicrobiales</taxon>
        <taxon>Xanthobacteraceae</taxon>
        <taxon>Ancylobacter</taxon>
    </lineage>
</organism>
<dbReference type="Pfam" id="PF04773">
    <property type="entry name" value="FecR"/>
    <property type="match status" value="1"/>
</dbReference>
<dbReference type="PIRSF" id="PIRSF018266">
    <property type="entry name" value="FecR"/>
    <property type="match status" value="1"/>
</dbReference>
<dbReference type="EMBL" id="CP083241">
    <property type="protein sequence ID" value="UOK73608.1"/>
    <property type="molecule type" value="Genomic_DNA"/>
</dbReference>
<feature type="domain" description="FecR protein" evidence="2">
    <location>
        <begin position="105"/>
        <end position="194"/>
    </location>
</feature>
<dbReference type="InterPro" id="IPR032623">
    <property type="entry name" value="FecR_N"/>
</dbReference>
<dbReference type="PANTHER" id="PTHR30273:SF2">
    <property type="entry name" value="PROTEIN FECR"/>
    <property type="match status" value="1"/>
</dbReference>
<keyword evidence="4" id="KW-0614">Plasmid</keyword>
<evidence type="ECO:0000313" key="4">
    <source>
        <dbReference type="EMBL" id="UOK73608.1"/>
    </source>
</evidence>
<evidence type="ECO:0000313" key="5">
    <source>
        <dbReference type="Proteomes" id="UP000831684"/>
    </source>
</evidence>
<keyword evidence="1" id="KW-1133">Transmembrane helix</keyword>
<proteinExistence type="predicted"/>
<dbReference type="Proteomes" id="UP000831684">
    <property type="component" value="Plasmid pB"/>
</dbReference>
<dbReference type="Gene3D" id="2.60.120.1440">
    <property type="match status" value="1"/>
</dbReference>
<protein>
    <submittedName>
        <fullName evidence="4">FecR family protein</fullName>
    </submittedName>
</protein>
<evidence type="ECO:0000259" key="3">
    <source>
        <dbReference type="Pfam" id="PF16220"/>
    </source>
</evidence>
<dbReference type="KEGG" id="apol:K9D25_22395"/>
<evidence type="ECO:0000259" key="2">
    <source>
        <dbReference type="Pfam" id="PF04773"/>
    </source>
</evidence>
<keyword evidence="1" id="KW-0472">Membrane</keyword>
<dbReference type="GO" id="GO:0016989">
    <property type="term" value="F:sigma factor antagonist activity"/>
    <property type="evidence" value="ECO:0007669"/>
    <property type="project" value="TreeGrafter"/>
</dbReference>
<geneLocation type="plasmid" evidence="4 5">
    <name>pB</name>
</geneLocation>
<dbReference type="InterPro" id="IPR006860">
    <property type="entry name" value="FecR"/>
</dbReference>
<dbReference type="Gene3D" id="3.55.50.30">
    <property type="match status" value="1"/>
</dbReference>